<keyword evidence="1" id="KW-0472">Membrane</keyword>
<reference evidence="2 3" key="1">
    <citation type="submission" date="2021-03" db="EMBL/GenBank/DDBJ databases">
        <title>Tianweitania aestuarii sp. nov., isolated from a tidal flat.</title>
        <authorList>
            <person name="Park S."/>
            <person name="Yoon J.-H."/>
        </authorList>
    </citation>
    <scope>NUCLEOTIDE SEQUENCE [LARGE SCALE GENOMIC DNA]</scope>
    <source>
        <strain evidence="2 3">BSSL-BM11</strain>
    </source>
</reference>
<feature type="transmembrane region" description="Helical" evidence="1">
    <location>
        <begin position="154"/>
        <end position="177"/>
    </location>
</feature>
<feature type="transmembrane region" description="Helical" evidence="1">
    <location>
        <begin position="95"/>
        <end position="117"/>
    </location>
</feature>
<proteinExistence type="predicted"/>
<comment type="caution">
    <text evidence="2">The sequence shown here is derived from an EMBL/GenBank/DDBJ whole genome shotgun (WGS) entry which is preliminary data.</text>
</comment>
<keyword evidence="3" id="KW-1185">Reference proteome</keyword>
<organism evidence="2 3">
    <name type="scientific">Tianweitania aestuarii</name>
    <dbReference type="NCBI Taxonomy" id="2814886"/>
    <lineage>
        <taxon>Bacteria</taxon>
        <taxon>Pseudomonadati</taxon>
        <taxon>Pseudomonadota</taxon>
        <taxon>Alphaproteobacteria</taxon>
        <taxon>Hyphomicrobiales</taxon>
        <taxon>Phyllobacteriaceae</taxon>
        <taxon>Tianweitania</taxon>
    </lineage>
</organism>
<evidence type="ECO:0000256" key="1">
    <source>
        <dbReference type="SAM" id="Phobius"/>
    </source>
</evidence>
<evidence type="ECO:0000313" key="2">
    <source>
        <dbReference type="EMBL" id="MBS9722008.1"/>
    </source>
</evidence>
<accession>A0ABS5RYB6</accession>
<feature type="transmembrane region" description="Helical" evidence="1">
    <location>
        <begin position="198"/>
        <end position="217"/>
    </location>
</feature>
<feature type="transmembrane region" description="Helical" evidence="1">
    <location>
        <begin position="65"/>
        <end position="89"/>
    </location>
</feature>
<dbReference type="EMBL" id="JAFMNX010000004">
    <property type="protein sequence ID" value="MBS9722008.1"/>
    <property type="molecule type" value="Genomic_DNA"/>
</dbReference>
<feature type="transmembrane region" description="Helical" evidence="1">
    <location>
        <begin position="280"/>
        <end position="298"/>
    </location>
</feature>
<sequence>MRLFAWLSRNGRLMLLGGLGAGIASPELATALRPAIAPMILALLFLAVLRLGPEGVRSGLKGLHRAACLALLLQLVLPLGAIAIFAGLGVLQHPLAIGVVLALAASPITGSANITIMAGGDPAPALRQMVIGTALLPLTAIPVFLMVPPFGSPVAVTLAATRLLLLILLVGGVALALRQRRIVKASTSAFQVMDGLAAVLLSLVVVGLMSAVGPALLGDWPSFAKALGAAFALNFPLQILAATITARRDPTSAPAIGIVAGNRNIGLFLSVLPAATANDLLLFIGCFQIPMYLTPFLLTRWYRKLASRDLS</sequence>
<protein>
    <recommendedName>
        <fullName evidence="4">Bile acid:sodium symporter</fullName>
    </recommendedName>
</protein>
<dbReference type="Gene3D" id="1.20.1530.20">
    <property type="match status" value="1"/>
</dbReference>
<dbReference type="InterPro" id="IPR038770">
    <property type="entry name" value="Na+/solute_symporter_sf"/>
</dbReference>
<name>A0ABS5RYB6_9HYPH</name>
<gene>
    <name evidence="2" type="ORF">JYU29_15050</name>
</gene>
<feature type="transmembrane region" description="Helical" evidence="1">
    <location>
        <begin position="36"/>
        <end position="53"/>
    </location>
</feature>
<keyword evidence="1" id="KW-1133">Transmembrane helix</keyword>
<dbReference type="RefSeq" id="WP_213985670.1">
    <property type="nucleotide sequence ID" value="NZ_JAFMNX010000004.1"/>
</dbReference>
<dbReference type="Proteomes" id="UP001297272">
    <property type="component" value="Unassembled WGS sequence"/>
</dbReference>
<feature type="transmembrane region" description="Helical" evidence="1">
    <location>
        <begin position="129"/>
        <end position="148"/>
    </location>
</feature>
<evidence type="ECO:0008006" key="4">
    <source>
        <dbReference type="Google" id="ProtNLM"/>
    </source>
</evidence>
<keyword evidence="1" id="KW-0812">Transmembrane</keyword>
<evidence type="ECO:0000313" key="3">
    <source>
        <dbReference type="Proteomes" id="UP001297272"/>
    </source>
</evidence>